<evidence type="ECO:0000313" key="2">
    <source>
        <dbReference type="Proteomes" id="UP001470230"/>
    </source>
</evidence>
<dbReference type="SUPFAM" id="SSF53474">
    <property type="entry name" value="alpha/beta-Hydrolases"/>
    <property type="match status" value="1"/>
</dbReference>
<keyword evidence="2" id="KW-1185">Reference proteome</keyword>
<dbReference type="InterPro" id="IPR003386">
    <property type="entry name" value="LACT/PDAT_acylTrfase"/>
</dbReference>
<gene>
    <name evidence="1" type="ORF">M9Y10_004795</name>
</gene>
<dbReference type="PANTHER" id="PTHR11440">
    <property type="entry name" value="LECITHIN-CHOLESTEROL ACYLTRANSFERASE-RELATED"/>
    <property type="match status" value="1"/>
</dbReference>
<organism evidence="1 2">
    <name type="scientific">Tritrichomonas musculus</name>
    <dbReference type="NCBI Taxonomy" id="1915356"/>
    <lineage>
        <taxon>Eukaryota</taxon>
        <taxon>Metamonada</taxon>
        <taxon>Parabasalia</taxon>
        <taxon>Tritrichomonadida</taxon>
        <taxon>Tritrichomonadidae</taxon>
        <taxon>Tritrichomonas</taxon>
    </lineage>
</organism>
<dbReference type="Gene3D" id="3.40.50.1820">
    <property type="entry name" value="alpha/beta hydrolase"/>
    <property type="match status" value="1"/>
</dbReference>
<dbReference type="InterPro" id="IPR029058">
    <property type="entry name" value="AB_hydrolase_fold"/>
</dbReference>
<dbReference type="Proteomes" id="UP001470230">
    <property type="component" value="Unassembled WGS sequence"/>
</dbReference>
<sequence>MLFFYLSVFIFSRVLKPIIIIPSHFGSRLHINTTRQPFWYCAKSLTDRHVWIRVRDLVPPFVHCVLDYLTVDLDPVTGNLTSRPNTTLYTVDFGGIEGIKGIGPEYFGHYLPVNYIEYIKAFLDIGYVVRKNLFSAPYDWRFGLEQPEDYYIKLTELIEHAYEINNNKKVALLSHGLGSTLIHMFLTERKSAEWRKKYIDSSTYIGPAWSGSGQALFSTWRLRFPFFHFTFKSLKRFVASLGCFHAQIPNAIAYENTTILITPDGVNHTGRDVLDILRKHGKLTPEQLKIAEKNFKYSQSLPKYPDFNVNILYNSGVPTPIGLKLKSWDDVGMPIYGRGDSLMGSKVIDWACDNWQQTGIELRCHDAFSDKIKYHHRYLLKSAEMAVLVRSWICKEYHDKRNLYKVEL</sequence>
<comment type="caution">
    <text evidence="1">The sequence shown here is derived from an EMBL/GenBank/DDBJ whole genome shotgun (WGS) entry which is preliminary data.</text>
</comment>
<accession>A0ABR2JLE7</accession>
<proteinExistence type="predicted"/>
<evidence type="ECO:0000313" key="1">
    <source>
        <dbReference type="EMBL" id="KAK8878032.1"/>
    </source>
</evidence>
<reference evidence="1 2" key="1">
    <citation type="submission" date="2024-04" db="EMBL/GenBank/DDBJ databases">
        <title>Tritrichomonas musculus Genome.</title>
        <authorList>
            <person name="Alves-Ferreira E."/>
            <person name="Grigg M."/>
            <person name="Lorenzi H."/>
            <person name="Galac M."/>
        </authorList>
    </citation>
    <scope>NUCLEOTIDE SEQUENCE [LARGE SCALE GENOMIC DNA]</scope>
    <source>
        <strain evidence="1 2">EAF2021</strain>
    </source>
</reference>
<protein>
    <recommendedName>
        <fullName evidence="3">Lecithin:cholesterol acyltransferase family protein</fullName>
    </recommendedName>
</protein>
<dbReference type="Pfam" id="PF02450">
    <property type="entry name" value="LCAT"/>
    <property type="match status" value="1"/>
</dbReference>
<evidence type="ECO:0008006" key="3">
    <source>
        <dbReference type="Google" id="ProtNLM"/>
    </source>
</evidence>
<dbReference type="EMBL" id="JAPFFF010000011">
    <property type="protein sequence ID" value="KAK8878032.1"/>
    <property type="molecule type" value="Genomic_DNA"/>
</dbReference>
<name>A0ABR2JLE7_9EUKA</name>